<organism evidence="1 2">
    <name type="scientific">Pristionchus pacificus</name>
    <name type="common">Parasitic nematode worm</name>
    <dbReference type="NCBI Taxonomy" id="54126"/>
    <lineage>
        <taxon>Eukaryota</taxon>
        <taxon>Metazoa</taxon>
        <taxon>Ecdysozoa</taxon>
        <taxon>Nematoda</taxon>
        <taxon>Chromadorea</taxon>
        <taxon>Rhabditida</taxon>
        <taxon>Rhabditina</taxon>
        <taxon>Diplogasteromorpha</taxon>
        <taxon>Diplogasteroidea</taxon>
        <taxon>Neodiplogasteridae</taxon>
        <taxon>Pristionchus</taxon>
    </lineage>
</organism>
<proteinExistence type="predicted"/>
<dbReference type="EnsemblMetazoa" id="PPA32767.1">
    <property type="protein sequence ID" value="PPA32767.1"/>
    <property type="gene ID" value="WBGene00205627"/>
</dbReference>
<sequence>MKGFLELTMTFLFFICLLFTSLAYSEAIAVDLVPIRHLPCYWYDAIMFKREATSAGAATSAKMAAPAIYRPPCYPWWGPGPVIVPQPVPLPPTMEHPLPVAAATA</sequence>
<protein>
    <submittedName>
        <fullName evidence="1">Uncharacterized protein</fullName>
    </submittedName>
</protein>
<keyword evidence="2" id="KW-1185">Reference proteome</keyword>
<gene>
    <name evidence="1" type="primary">WBGene00205627</name>
</gene>
<reference evidence="1" key="2">
    <citation type="submission" date="2022-06" db="UniProtKB">
        <authorList>
            <consortium name="EnsemblMetazoa"/>
        </authorList>
    </citation>
    <scope>IDENTIFICATION</scope>
    <source>
        <strain evidence="1">PS312</strain>
    </source>
</reference>
<dbReference type="Proteomes" id="UP000005239">
    <property type="component" value="Unassembled WGS sequence"/>
</dbReference>
<accession>A0A2A6BAH6</accession>
<name>A0A2A6BAH6_PRIPA</name>
<accession>A0A8R1YM90</accession>
<evidence type="ECO:0000313" key="1">
    <source>
        <dbReference type="EnsemblMetazoa" id="PPA32767.1"/>
    </source>
</evidence>
<evidence type="ECO:0000313" key="2">
    <source>
        <dbReference type="Proteomes" id="UP000005239"/>
    </source>
</evidence>
<reference evidence="2" key="1">
    <citation type="journal article" date="2008" name="Nat. Genet.">
        <title>The Pristionchus pacificus genome provides a unique perspective on nematode lifestyle and parasitism.</title>
        <authorList>
            <person name="Dieterich C."/>
            <person name="Clifton S.W."/>
            <person name="Schuster L.N."/>
            <person name="Chinwalla A."/>
            <person name="Delehaunty K."/>
            <person name="Dinkelacker I."/>
            <person name="Fulton L."/>
            <person name="Fulton R."/>
            <person name="Godfrey J."/>
            <person name="Minx P."/>
            <person name="Mitreva M."/>
            <person name="Roeseler W."/>
            <person name="Tian H."/>
            <person name="Witte H."/>
            <person name="Yang S.P."/>
            <person name="Wilson R.K."/>
            <person name="Sommer R.J."/>
        </authorList>
    </citation>
    <scope>NUCLEOTIDE SEQUENCE [LARGE SCALE GENOMIC DNA]</scope>
    <source>
        <strain evidence="2">PS312</strain>
    </source>
</reference>
<dbReference type="AlphaFoldDB" id="A0A2A6BAH6"/>